<keyword evidence="2" id="KW-1185">Reference proteome</keyword>
<evidence type="ECO:0000313" key="2">
    <source>
        <dbReference type="Proteomes" id="UP000634136"/>
    </source>
</evidence>
<dbReference type="AlphaFoldDB" id="A0A834XBU3"/>
<sequence length="126" mass="13540">MLCGCGVVGPSTLEKNSPLSLENCSWLLGYCWVAEGKCCSRRVLLVFTFLACSCNVKVFKHHEVRESGHVKENCPGGIGSTKGSKSNASSVTLDSGGASSWCFRVTMEENESLLAGPQLHKGIGWR</sequence>
<organism evidence="1 2">
    <name type="scientific">Senna tora</name>
    <dbReference type="NCBI Taxonomy" id="362788"/>
    <lineage>
        <taxon>Eukaryota</taxon>
        <taxon>Viridiplantae</taxon>
        <taxon>Streptophyta</taxon>
        <taxon>Embryophyta</taxon>
        <taxon>Tracheophyta</taxon>
        <taxon>Spermatophyta</taxon>
        <taxon>Magnoliopsida</taxon>
        <taxon>eudicotyledons</taxon>
        <taxon>Gunneridae</taxon>
        <taxon>Pentapetalae</taxon>
        <taxon>rosids</taxon>
        <taxon>fabids</taxon>
        <taxon>Fabales</taxon>
        <taxon>Fabaceae</taxon>
        <taxon>Caesalpinioideae</taxon>
        <taxon>Cassia clade</taxon>
        <taxon>Senna</taxon>
    </lineage>
</organism>
<gene>
    <name evidence="1" type="ORF">G2W53_003607</name>
</gene>
<dbReference type="EMBL" id="JAAIUW010000002">
    <property type="protein sequence ID" value="KAF7841309.1"/>
    <property type="molecule type" value="Genomic_DNA"/>
</dbReference>
<comment type="caution">
    <text evidence="1">The sequence shown here is derived from an EMBL/GenBank/DDBJ whole genome shotgun (WGS) entry which is preliminary data.</text>
</comment>
<reference evidence="1" key="1">
    <citation type="submission" date="2020-09" db="EMBL/GenBank/DDBJ databases">
        <title>Genome-Enabled Discovery of Anthraquinone Biosynthesis in Senna tora.</title>
        <authorList>
            <person name="Kang S.-H."/>
            <person name="Pandey R.P."/>
            <person name="Lee C.-M."/>
            <person name="Sim J.-S."/>
            <person name="Jeong J.-T."/>
            <person name="Choi B.-S."/>
            <person name="Jung M."/>
            <person name="Ginzburg D."/>
            <person name="Zhao K."/>
            <person name="Won S.Y."/>
            <person name="Oh T.-J."/>
            <person name="Yu Y."/>
            <person name="Kim N.-H."/>
            <person name="Lee O.R."/>
            <person name="Lee T.-H."/>
            <person name="Bashyal P."/>
            <person name="Kim T.-S."/>
            <person name="Lee W.-H."/>
            <person name="Kawkins C."/>
            <person name="Kim C.-K."/>
            <person name="Kim J.S."/>
            <person name="Ahn B.O."/>
            <person name="Rhee S.Y."/>
            <person name="Sohng J.K."/>
        </authorList>
    </citation>
    <scope>NUCLEOTIDE SEQUENCE</scope>
    <source>
        <tissue evidence="1">Leaf</tissue>
    </source>
</reference>
<name>A0A834XBU3_9FABA</name>
<proteinExistence type="predicted"/>
<evidence type="ECO:0000313" key="1">
    <source>
        <dbReference type="EMBL" id="KAF7841309.1"/>
    </source>
</evidence>
<accession>A0A834XBU3</accession>
<dbReference type="Proteomes" id="UP000634136">
    <property type="component" value="Unassembled WGS sequence"/>
</dbReference>
<protein>
    <submittedName>
        <fullName evidence="1">Uncharacterized protein</fullName>
    </submittedName>
</protein>